<keyword evidence="3 5" id="KW-0012">Acyltransferase</keyword>
<sequence length="277" mass="28916">MFTGQGSQRVGMGLGLYGVSGVFAGAFDEVAGELEGRLGCSLVEVIRGGVGLDETVLTQAALFAVEVALFRWFEFHGVVPEFLLGHSVGEVVAAHVAGVLDVGDACVLVAERGRLMQSVRGGGGMVAVEAGEGEVREVLGELGGGLSVAGVNGPRAVVVSGDVGVLEEFRGVWRGRGVRTKRLAVSHAFHSSYMDEVVGEFREVVSGLSLREPRLGVVSNVSGRLAEPGELVSADYWARHMREAVRFADGVGALEELGVTQFVELGPDGVLTALVPD</sequence>
<evidence type="ECO:0000313" key="5">
    <source>
        <dbReference type="EMBL" id="MDT0447415.1"/>
    </source>
</evidence>
<name>A0ABU2SEM1_9ACTN</name>
<dbReference type="Gene3D" id="3.40.366.10">
    <property type="entry name" value="Malonyl-Coenzyme A Acyl Carrier Protein, domain 2"/>
    <property type="match status" value="1"/>
</dbReference>
<dbReference type="PANTHER" id="PTHR43775">
    <property type="entry name" value="FATTY ACID SYNTHASE"/>
    <property type="match status" value="1"/>
</dbReference>
<accession>A0ABU2SEM1</accession>
<evidence type="ECO:0000259" key="4">
    <source>
        <dbReference type="SMART" id="SM00827"/>
    </source>
</evidence>
<dbReference type="InterPro" id="IPR016035">
    <property type="entry name" value="Acyl_Trfase/lysoPLipase"/>
</dbReference>
<feature type="domain" description="Malonyl-CoA:ACP transacylase (MAT)" evidence="4">
    <location>
        <begin position="1"/>
        <end position="277"/>
    </location>
</feature>
<evidence type="ECO:0000256" key="2">
    <source>
        <dbReference type="ARBA" id="ARBA00023268"/>
    </source>
</evidence>
<evidence type="ECO:0000256" key="3">
    <source>
        <dbReference type="ARBA" id="ARBA00023315"/>
    </source>
</evidence>
<proteinExistence type="predicted"/>
<dbReference type="InterPro" id="IPR001227">
    <property type="entry name" value="Ac_transferase_dom_sf"/>
</dbReference>
<feature type="non-terminal residue" evidence="5">
    <location>
        <position position="277"/>
    </location>
</feature>
<organism evidence="5 6">
    <name type="scientific">Streptomyces johnsoniae</name>
    <dbReference type="NCBI Taxonomy" id="3075532"/>
    <lineage>
        <taxon>Bacteria</taxon>
        <taxon>Bacillati</taxon>
        <taxon>Actinomycetota</taxon>
        <taxon>Actinomycetes</taxon>
        <taxon>Kitasatosporales</taxon>
        <taxon>Streptomycetaceae</taxon>
        <taxon>Streptomyces</taxon>
    </lineage>
</organism>
<keyword evidence="2" id="KW-0511">Multifunctional enzyme</keyword>
<dbReference type="Pfam" id="PF00698">
    <property type="entry name" value="Acyl_transf_1"/>
    <property type="match status" value="1"/>
</dbReference>
<dbReference type="EMBL" id="JAVREV010000053">
    <property type="protein sequence ID" value="MDT0447415.1"/>
    <property type="molecule type" value="Genomic_DNA"/>
</dbReference>
<dbReference type="InterPro" id="IPR050091">
    <property type="entry name" value="PKS_NRPS_Biosynth_Enz"/>
</dbReference>
<dbReference type="InterPro" id="IPR016036">
    <property type="entry name" value="Malonyl_transacylase_ACP-bd"/>
</dbReference>
<evidence type="ECO:0000313" key="6">
    <source>
        <dbReference type="Proteomes" id="UP001183615"/>
    </source>
</evidence>
<keyword evidence="6" id="KW-1185">Reference proteome</keyword>
<dbReference type="PANTHER" id="PTHR43775:SF51">
    <property type="entry name" value="INACTIVE PHENOLPHTHIOCEROL SYNTHESIS POLYKETIDE SYNTHASE TYPE I PKS1-RELATED"/>
    <property type="match status" value="1"/>
</dbReference>
<evidence type="ECO:0000256" key="1">
    <source>
        <dbReference type="ARBA" id="ARBA00022679"/>
    </source>
</evidence>
<protein>
    <submittedName>
        <fullName evidence="5">Acyltransferase domain-containing protein</fullName>
        <ecNumber evidence="5">2.3.1.-</ecNumber>
    </submittedName>
</protein>
<dbReference type="SMART" id="SM00827">
    <property type="entry name" value="PKS_AT"/>
    <property type="match status" value="1"/>
</dbReference>
<comment type="caution">
    <text evidence="5">The sequence shown here is derived from an EMBL/GenBank/DDBJ whole genome shotgun (WGS) entry which is preliminary data.</text>
</comment>
<dbReference type="GO" id="GO:0016746">
    <property type="term" value="F:acyltransferase activity"/>
    <property type="evidence" value="ECO:0007669"/>
    <property type="project" value="UniProtKB-KW"/>
</dbReference>
<dbReference type="EC" id="2.3.1.-" evidence="5"/>
<dbReference type="SUPFAM" id="SSF52151">
    <property type="entry name" value="FabD/lysophospholipase-like"/>
    <property type="match status" value="1"/>
</dbReference>
<dbReference type="SUPFAM" id="SSF55048">
    <property type="entry name" value="Probable ACP-binding domain of malonyl-CoA ACP transacylase"/>
    <property type="match status" value="1"/>
</dbReference>
<reference evidence="6" key="1">
    <citation type="submission" date="2023-07" db="EMBL/GenBank/DDBJ databases">
        <title>30 novel species of actinomycetes from the DSMZ collection.</title>
        <authorList>
            <person name="Nouioui I."/>
        </authorList>
    </citation>
    <scope>NUCLEOTIDE SEQUENCE [LARGE SCALE GENOMIC DNA]</scope>
    <source>
        <strain evidence="6">DSM 41886</strain>
    </source>
</reference>
<gene>
    <name evidence="5" type="ORF">RM779_33210</name>
</gene>
<keyword evidence="1 5" id="KW-0808">Transferase</keyword>
<dbReference type="InterPro" id="IPR014043">
    <property type="entry name" value="Acyl_transferase_dom"/>
</dbReference>
<dbReference type="Proteomes" id="UP001183615">
    <property type="component" value="Unassembled WGS sequence"/>
</dbReference>